<dbReference type="NCBIfam" id="NF009773">
    <property type="entry name" value="PRK13270.1"/>
    <property type="match status" value="1"/>
</dbReference>
<dbReference type="InterPro" id="IPR018232">
    <property type="entry name" value="Glyco_hydro_37_CS"/>
</dbReference>
<reference evidence="3 4" key="1">
    <citation type="submission" date="2014-09" db="EMBL/GenBank/DDBJ databases">
        <title>Sporocytophaga myxococcoides PG-01 genome sequencing.</title>
        <authorList>
            <person name="Liu L."/>
            <person name="Gao P.J."/>
            <person name="Chen G.J."/>
            <person name="Wang L.S."/>
        </authorList>
    </citation>
    <scope>NUCLEOTIDE SEQUENCE [LARGE SCALE GENOMIC DNA]</scope>
    <source>
        <strain evidence="3 4">PG-01</strain>
    </source>
</reference>
<dbReference type="GO" id="GO:0005993">
    <property type="term" value="P:trehalose catabolic process"/>
    <property type="evidence" value="ECO:0007669"/>
    <property type="project" value="TreeGrafter"/>
</dbReference>
<sequence>MSFFILLFYSASAQKSPEKIYGELFEVVQMQEVFEDSKTFVDCIPIYDPDTILKNYYHEKKSPYFDLSKFVANHFLKPCTPSTDYLSDTAMTTKEHIEKLWPLLTRIPDTILNSSLIPLPFSYVVPGGRFREIYYWDSYFTMLGLQVSNDTALIQNMVSNFSFLIRHAGFVPNGNRTYYLSRSQPPFFSLMVELLAKQKSDTILNFYLQDLVKEYEFWMNGKDSINIHSNSYRRVVKLNRKQILNRYWDDLPEPRPESFREDMLLSLNTERQKEDLFRNIRAACESGWDFSSRWLDESQKLETIHTTDIIPVDLNCLLLHLEQAISKVYEYKGDKDKASYYQNLAKKRKRAIIKFCWNKKQKFFLDYDFVKQTNTPVKSLAAGFPLFFEVCNKKKARLVKDELLINFLNKGGLFTTLNKTAQQWDYSNGWAPLQYIVIKGLLNYGYTTEVTAIAQRWIGINDGVFKMTGKMLEKYNVKDPEIKGGGGEYPLQDGFGWTNGVYLKLFEMLCKKEEKKR</sequence>
<dbReference type="SUPFAM" id="SSF48208">
    <property type="entry name" value="Six-hairpin glycosidases"/>
    <property type="match status" value="1"/>
</dbReference>
<gene>
    <name evidence="3" type="ORF">MYP_581</name>
</gene>
<evidence type="ECO:0008006" key="5">
    <source>
        <dbReference type="Google" id="ProtNLM"/>
    </source>
</evidence>
<dbReference type="PANTHER" id="PTHR23403">
    <property type="entry name" value="TREHALASE"/>
    <property type="match status" value="1"/>
</dbReference>
<evidence type="ECO:0000313" key="3">
    <source>
        <dbReference type="EMBL" id="GAL83355.1"/>
    </source>
</evidence>
<dbReference type="PRINTS" id="PR00744">
    <property type="entry name" value="GLHYDRLASE37"/>
</dbReference>
<dbReference type="AlphaFoldDB" id="A0A098L913"/>
<accession>A0A098L913</accession>
<evidence type="ECO:0000256" key="1">
    <source>
        <dbReference type="ARBA" id="ARBA00022801"/>
    </source>
</evidence>
<name>A0A098L913_9BACT</name>
<evidence type="ECO:0000256" key="2">
    <source>
        <dbReference type="ARBA" id="ARBA00023295"/>
    </source>
</evidence>
<dbReference type="Gene3D" id="1.50.10.10">
    <property type="match status" value="1"/>
</dbReference>
<evidence type="ECO:0000313" key="4">
    <source>
        <dbReference type="Proteomes" id="UP000030185"/>
    </source>
</evidence>
<dbReference type="EMBL" id="BBLT01000001">
    <property type="protein sequence ID" value="GAL83355.1"/>
    <property type="molecule type" value="Genomic_DNA"/>
</dbReference>
<protein>
    <recommendedName>
        <fullName evidence="5">Trehalase</fullName>
    </recommendedName>
</protein>
<dbReference type="PANTHER" id="PTHR23403:SF1">
    <property type="entry name" value="TREHALASE"/>
    <property type="match status" value="1"/>
</dbReference>
<dbReference type="eggNOG" id="COG1626">
    <property type="taxonomic scope" value="Bacteria"/>
</dbReference>
<proteinExistence type="predicted"/>
<keyword evidence="4" id="KW-1185">Reference proteome</keyword>
<dbReference type="RefSeq" id="WP_231569992.1">
    <property type="nucleotide sequence ID" value="NZ_BBLT01000001.1"/>
</dbReference>
<dbReference type="Pfam" id="PF01204">
    <property type="entry name" value="Trehalase"/>
    <property type="match status" value="1"/>
</dbReference>
<dbReference type="InterPro" id="IPR012341">
    <property type="entry name" value="6hp_glycosidase-like_sf"/>
</dbReference>
<keyword evidence="2" id="KW-0326">Glycosidase</keyword>
<keyword evidence="1" id="KW-0378">Hydrolase</keyword>
<dbReference type="PROSITE" id="PS00927">
    <property type="entry name" value="TREHALASE_1"/>
    <property type="match status" value="1"/>
</dbReference>
<dbReference type="GO" id="GO:0004555">
    <property type="term" value="F:alpha,alpha-trehalase activity"/>
    <property type="evidence" value="ECO:0007669"/>
    <property type="project" value="InterPro"/>
</dbReference>
<dbReference type="Proteomes" id="UP000030185">
    <property type="component" value="Unassembled WGS sequence"/>
</dbReference>
<dbReference type="InterPro" id="IPR008928">
    <property type="entry name" value="6-hairpin_glycosidase_sf"/>
</dbReference>
<dbReference type="InterPro" id="IPR001661">
    <property type="entry name" value="Glyco_hydro_37"/>
</dbReference>
<comment type="caution">
    <text evidence="3">The sequence shown here is derived from an EMBL/GenBank/DDBJ whole genome shotgun (WGS) entry which is preliminary data.</text>
</comment>
<dbReference type="STRING" id="153721.MYP_581"/>
<organism evidence="3 4">
    <name type="scientific">Sporocytophaga myxococcoides</name>
    <dbReference type="NCBI Taxonomy" id="153721"/>
    <lineage>
        <taxon>Bacteria</taxon>
        <taxon>Pseudomonadati</taxon>
        <taxon>Bacteroidota</taxon>
        <taxon>Cytophagia</taxon>
        <taxon>Cytophagales</taxon>
        <taxon>Cytophagaceae</taxon>
        <taxon>Sporocytophaga</taxon>
    </lineage>
</organism>